<evidence type="ECO:0000256" key="2">
    <source>
        <dbReference type="ARBA" id="ARBA00023130"/>
    </source>
</evidence>
<dbReference type="SMART" id="SM00406">
    <property type="entry name" value="IGv"/>
    <property type="match status" value="1"/>
</dbReference>
<accession>A0ABD1KQI4</accession>
<dbReference type="FunFam" id="2.60.40.10:FF:001594">
    <property type="entry name" value="Immunoglobulin heavy variable 9-4"/>
    <property type="match status" value="1"/>
</dbReference>
<dbReference type="InterPro" id="IPR013106">
    <property type="entry name" value="Ig_V-set"/>
</dbReference>
<dbReference type="InterPro" id="IPR007110">
    <property type="entry name" value="Ig-like_dom"/>
</dbReference>
<dbReference type="PANTHER" id="PTHR23266">
    <property type="entry name" value="IMMUNOGLOBULIN HEAVY CHAIN"/>
    <property type="match status" value="1"/>
</dbReference>
<evidence type="ECO:0000313" key="7">
    <source>
        <dbReference type="Proteomes" id="UP001591681"/>
    </source>
</evidence>
<feature type="signal peptide" evidence="4">
    <location>
        <begin position="1"/>
        <end position="16"/>
    </location>
</feature>
<dbReference type="EMBL" id="JBHFQA010000003">
    <property type="protein sequence ID" value="KAL2101440.1"/>
    <property type="molecule type" value="Genomic_DNA"/>
</dbReference>
<dbReference type="AlphaFoldDB" id="A0ABD1KQI4"/>
<protein>
    <recommendedName>
        <fullName evidence="5">Ig-like domain-containing protein</fullName>
    </recommendedName>
</protein>
<feature type="domain" description="Ig-like" evidence="5">
    <location>
        <begin position="30"/>
        <end position="108"/>
    </location>
</feature>
<dbReference type="InterPro" id="IPR036179">
    <property type="entry name" value="Ig-like_dom_sf"/>
</dbReference>
<dbReference type="Gene3D" id="2.60.40.10">
    <property type="entry name" value="Immunoglobulins"/>
    <property type="match status" value="1"/>
</dbReference>
<evidence type="ECO:0000256" key="4">
    <source>
        <dbReference type="SAM" id="SignalP"/>
    </source>
</evidence>
<keyword evidence="4" id="KW-0732">Signal</keyword>
<gene>
    <name evidence="6" type="ORF">ACEWY4_003201</name>
</gene>
<sequence>MLLIILITFSLNAVHGQSLTSSGPVVKKPGESVTLSCTVSGFSMSSYWMHWIRQKPGKGLEWIGYIDTGTGTTFAQSLQGQFSITKGSNTLNLQVKSLKAEDTAVYYCARDPQSHMRPQSCTKTSQTVITDISVPTLLCHLRKSAEGSLILSPALLLHSY</sequence>
<keyword evidence="3" id="KW-1280">Immunoglobulin</keyword>
<reference evidence="6 7" key="1">
    <citation type="submission" date="2024-09" db="EMBL/GenBank/DDBJ databases">
        <title>A chromosome-level genome assembly of Gray's grenadier anchovy, Coilia grayii.</title>
        <authorList>
            <person name="Fu Z."/>
        </authorList>
    </citation>
    <scope>NUCLEOTIDE SEQUENCE [LARGE SCALE GENOMIC DNA]</scope>
    <source>
        <strain evidence="6">G4</strain>
        <tissue evidence="6">Muscle</tissue>
    </source>
</reference>
<dbReference type="InterPro" id="IPR050199">
    <property type="entry name" value="IgHV"/>
</dbReference>
<dbReference type="GO" id="GO:0019814">
    <property type="term" value="C:immunoglobulin complex"/>
    <property type="evidence" value="ECO:0007669"/>
    <property type="project" value="UniProtKB-KW"/>
</dbReference>
<keyword evidence="7" id="KW-1185">Reference proteome</keyword>
<dbReference type="InterPro" id="IPR003599">
    <property type="entry name" value="Ig_sub"/>
</dbReference>
<evidence type="ECO:0000259" key="5">
    <source>
        <dbReference type="PROSITE" id="PS50835"/>
    </source>
</evidence>
<dbReference type="Proteomes" id="UP001591681">
    <property type="component" value="Unassembled WGS sequence"/>
</dbReference>
<comment type="caution">
    <text evidence="6">The sequence shown here is derived from an EMBL/GenBank/DDBJ whole genome shotgun (WGS) entry which is preliminary data.</text>
</comment>
<dbReference type="SMART" id="SM00409">
    <property type="entry name" value="IG"/>
    <property type="match status" value="1"/>
</dbReference>
<keyword evidence="2" id="KW-1064">Adaptive immunity</keyword>
<dbReference type="GO" id="GO:0005576">
    <property type="term" value="C:extracellular region"/>
    <property type="evidence" value="ECO:0007669"/>
    <property type="project" value="UniProtKB-ARBA"/>
</dbReference>
<dbReference type="PROSITE" id="PS50835">
    <property type="entry name" value="IG_LIKE"/>
    <property type="match status" value="1"/>
</dbReference>
<dbReference type="GO" id="GO:0002250">
    <property type="term" value="P:adaptive immune response"/>
    <property type="evidence" value="ECO:0007669"/>
    <property type="project" value="UniProtKB-KW"/>
</dbReference>
<dbReference type="Pfam" id="PF07686">
    <property type="entry name" value="V-set"/>
    <property type="match status" value="1"/>
</dbReference>
<organism evidence="6 7">
    <name type="scientific">Coilia grayii</name>
    <name type="common">Gray's grenadier anchovy</name>
    <dbReference type="NCBI Taxonomy" id="363190"/>
    <lineage>
        <taxon>Eukaryota</taxon>
        <taxon>Metazoa</taxon>
        <taxon>Chordata</taxon>
        <taxon>Craniata</taxon>
        <taxon>Vertebrata</taxon>
        <taxon>Euteleostomi</taxon>
        <taxon>Actinopterygii</taxon>
        <taxon>Neopterygii</taxon>
        <taxon>Teleostei</taxon>
        <taxon>Clupei</taxon>
        <taxon>Clupeiformes</taxon>
        <taxon>Clupeoidei</taxon>
        <taxon>Engraulidae</taxon>
        <taxon>Coilinae</taxon>
        <taxon>Coilia</taxon>
    </lineage>
</organism>
<dbReference type="InterPro" id="IPR013783">
    <property type="entry name" value="Ig-like_fold"/>
</dbReference>
<feature type="chain" id="PRO_5044895667" description="Ig-like domain-containing protein" evidence="4">
    <location>
        <begin position="17"/>
        <end position="160"/>
    </location>
</feature>
<evidence type="ECO:0000256" key="3">
    <source>
        <dbReference type="ARBA" id="ARBA00043265"/>
    </source>
</evidence>
<dbReference type="SUPFAM" id="SSF48726">
    <property type="entry name" value="Immunoglobulin"/>
    <property type="match status" value="1"/>
</dbReference>
<keyword evidence="1" id="KW-0391">Immunity</keyword>
<name>A0ABD1KQI4_9TELE</name>
<evidence type="ECO:0000256" key="1">
    <source>
        <dbReference type="ARBA" id="ARBA00022859"/>
    </source>
</evidence>
<evidence type="ECO:0000313" key="6">
    <source>
        <dbReference type="EMBL" id="KAL2101440.1"/>
    </source>
</evidence>
<proteinExistence type="predicted"/>